<evidence type="ECO:0000256" key="5">
    <source>
        <dbReference type="ARBA" id="ARBA00023014"/>
    </source>
</evidence>
<keyword evidence="2" id="KW-0949">S-adenosyl-L-methionine</keyword>
<keyword evidence="8" id="KW-1185">Reference proteome</keyword>
<evidence type="ECO:0000256" key="1">
    <source>
        <dbReference type="ARBA" id="ARBA00001966"/>
    </source>
</evidence>
<dbReference type="InterPro" id="IPR050377">
    <property type="entry name" value="Radical_SAM_PqqE_MftC-like"/>
</dbReference>
<reference evidence="7 8" key="1">
    <citation type="submission" date="2013-05" db="EMBL/GenBank/DDBJ databases">
        <title>Genome assembly of Chondromyces apiculatus DSM 436.</title>
        <authorList>
            <person name="Sharma G."/>
            <person name="Khatri I."/>
            <person name="Kaur C."/>
            <person name="Mayilraj S."/>
            <person name="Subramanian S."/>
        </authorList>
    </citation>
    <scope>NUCLEOTIDE SEQUENCE [LARGE SCALE GENOMIC DNA]</scope>
    <source>
        <strain evidence="7 8">DSM 436</strain>
    </source>
</reference>
<name>A0A017T7I5_9BACT</name>
<dbReference type="eggNOG" id="COG2896">
    <property type="taxonomic scope" value="Bacteria"/>
</dbReference>
<dbReference type="SFLD" id="SFLDG01067">
    <property type="entry name" value="SPASM/twitch_domain_containing"/>
    <property type="match status" value="2"/>
</dbReference>
<dbReference type="eggNOG" id="COG0535">
    <property type="taxonomic scope" value="Bacteria"/>
</dbReference>
<dbReference type="EMBL" id="ASRX01000026">
    <property type="protein sequence ID" value="EYF05194.1"/>
    <property type="molecule type" value="Genomic_DNA"/>
</dbReference>
<sequence>MSSGGPAQAVVRVATNETCNQNCGFCVARRSAERPGFAAAAAVLSRIEAAAQSGARQIALTGGEPVLRRDLPALVARARRALDEAGGRRTDFPPGDPRAQRTEVLLETNGALITSARAETLRRAGLDVARVNLPRWGEALDGITRDEGGFARARAGLVALAEAGIALEIAVPLVRASLEAAPELPAALVGASLSVRALVLSVPVEAPDTATLASLAEAAAAAEAVDAAGRRVGLTVRFDPGSMIPPCLFPHPARVAHLYTLTPRGADRPDFAHLAACDGCQARPVCPGVPRGALAREPDLALRPIRDERTRRRLTLISGVEAQIRRELCTRDVRRLSDGTTVRESIVRINFHCNQVCRFCFVSTHLPAAPEALVEAEITEVSVAGGVLTLSGGEPTLNPRVVDYVAMGKRLGAREVELQTNATRLADPALTQALVGAGLDVAFVSLHAARAEVSDRITGAPGTFVKTVRGLDELAKTEVLVRINFVFCEQNQEEFPALVAMTAARWPRAEITVSFVAASTDLVPLTPDLLPRYTDVMPYLAEGVRLAKALGVTLTGFESMCGIPLCLVPADLAPYLALAEASAALAAGEFHKPETSCGVCSLSPRCFGIRRGYAQLYGTDELRPLRAQPA</sequence>
<keyword evidence="3" id="KW-0479">Metal-binding</keyword>
<evidence type="ECO:0000256" key="3">
    <source>
        <dbReference type="ARBA" id="ARBA00022723"/>
    </source>
</evidence>
<dbReference type="PROSITE" id="PS51918">
    <property type="entry name" value="RADICAL_SAM"/>
    <property type="match status" value="1"/>
</dbReference>
<dbReference type="Pfam" id="PF04055">
    <property type="entry name" value="Radical_SAM"/>
    <property type="match status" value="2"/>
</dbReference>
<evidence type="ECO:0000256" key="2">
    <source>
        <dbReference type="ARBA" id="ARBA00022691"/>
    </source>
</evidence>
<dbReference type="InterPro" id="IPR058240">
    <property type="entry name" value="rSAM_sf"/>
</dbReference>
<dbReference type="SFLD" id="SFLDS00029">
    <property type="entry name" value="Radical_SAM"/>
    <property type="match status" value="2"/>
</dbReference>
<evidence type="ECO:0000313" key="7">
    <source>
        <dbReference type="EMBL" id="EYF05194.1"/>
    </source>
</evidence>
<organism evidence="7 8">
    <name type="scientific">Chondromyces apiculatus DSM 436</name>
    <dbReference type="NCBI Taxonomy" id="1192034"/>
    <lineage>
        <taxon>Bacteria</taxon>
        <taxon>Pseudomonadati</taxon>
        <taxon>Myxococcota</taxon>
        <taxon>Polyangia</taxon>
        <taxon>Polyangiales</taxon>
        <taxon>Polyangiaceae</taxon>
        <taxon>Chondromyces</taxon>
    </lineage>
</organism>
<dbReference type="PANTHER" id="PTHR11228">
    <property type="entry name" value="RADICAL SAM DOMAIN PROTEIN"/>
    <property type="match status" value="1"/>
</dbReference>
<keyword evidence="5" id="KW-0411">Iron-sulfur</keyword>
<evidence type="ECO:0000259" key="6">
    <source>
        <dbReference type="PROSITE" id="PS51918"/>
    </source>
</evidence>
<dbReference type="Proteomes" id="UP000019678">
    <property type="component" value="Unassembled WGS sequence"/>
</dbReference>
<comment type="caution">
    <text evidence="7">The sequence shown here is derived from an EMBL/GenBank/DDBJ whole genome shotgun (WGS) entry which is preliminary data.</text>
</comment>
<dbReference type="STRING" id="1192034.CAP_3559"/>
<proteinExistence type="predicted"/>
<keyword evidence="4" id="KW-0408">Iron</keyword>
<evidence type="ECO:0000313" key="8">
    <source>
        <dbReference type="Proteomes" id="UP000019678"/>
    </source>
</evidence>
<dbReference type="GO" id="GO:0003824">
    <property type="term" value="F:catalytic activity"/>
    <property type="evidence" value="ECO:0007669"/>
    <property type="project" value="InterPro"/>
</dbReference>
<feature type="domain" description="Radical SAM core" evidence="6">
    <location>
        <begin position="3"/>
        <end position="237"/>
    </location>
</feature>
<gene>
    <name evidence="7" type="ORF">CAP_3559</name>
</gene>
<dbReference type="GO" id="GO:0051536">
    <property type="term" value="F:iron-sulfur cluster binding"/>
    <property type="evidence" value="ECO:0007669"/>
    <property type="project" value="UniProtKB-KW"/>
</dbReference>
<dbReference type="PANTHER" id="PTHR11228:SF34">
    <property type="entry name" value="TUNGSTEN-CONTAINING ALDEHYDE FERREDOXIN OXIDOREDUCTASE COFACTOR MODIFYING PROTEIN"/>
    <property type="match status" value="1"/>
</dbReference>
<dbReference type="Gene3D" id="3.20.20.70">
    <property type="entry name" value="Aldolase class I"/>
    <property type="match status" value="2"/>
</dbReference>
<dbReference type="InterPro" id="IPR007197">
    <property type="entry name" value="rSAM"/>
</dbReference>
<protein>
    <recommendedName>
        <fullName evidence="6">Radical SAM core domain-containing protein</fullName>
    </recommendedName>
</protein>
<dbReference type="InterPro" id="IPR013785">
    <property type="entry name" value="Aldolase_TIM"/>
</dbReference>
<comment type="cofactor">
    <cofactor evidence="1">
        <name>[4Fe-4S] cluster</name>
        <dbReference type="ChEBI" id="CHEBI:49883"/>
    </cofactor>
</comment>
<dbReference type="OrthoDB" id="9782387at2"/>
<dbReference type="RefSeq" id="WP_044242800.1">
    <property type="nucleotide sequence ID" value="NZ_ASRX01000026.1"/>
</dbReference>
<evidence type="ECO:0000256" key="4">
    <source>
        <dbReference type="ARBA" id="ARBA00023004"/>
    </source>
</evidence>
<dbReference type="CDD" id="cd01335">
    <property type="entry name" value="Radical_SAM"/>
    <property type="match status" value="2"/>
</dbReference>
<dbReference type="GO" id="GO:0046872">
    <property type="term" value="F:metal ion binding"/>
    <property type="evidence" value="ECO:0007669"/>
    <property type="project" value="UniProtKB-KW"/>
</dbReference>
<dbReference type="SUPFAM" id="SSF102114">
    <property type="entry name" value="Radical SAM enzymes"/>
    <property type="match status" value="2"/>
</dbReference>
<accession>A0A017T7I5</accession>
<dbReference type="AlphaFoldDB" id="A0A017T7I5"/>